<evidence type="ECO:0000259" key="6">
    <source>
        <dbReference type="Pfam" id="PF00892"/>
    </source>
</evidence>
<gene>
    <name evidence="7" type="ORF">UFOPK1493_02536</name>
</gene>
<reference evidence="7" key="1">
    <citation type="submission" date="2020-05" db="EMBL/GenBank/DDBJ databases">
        <authorList>
            <person name="Chiriac C."/>
            <person name="Salcher M."/>
            <person name="Ghai R."/>
            <person name="Kavagutti S V."/>
        </authorList>
    </citation>
    <scope>NUCLEOTIDE SEQUENCE</scope>
</reference>
<dbReference type="SUPFAM" id="SSF103481">
    <property type="entry name" value="Multidrug resistance efflux transporter EmrE"/>
    <property type="match status" value="2"/>
</dbReference>
<comment type="subcellular location">
    <subcellularLocation>
        <location evidence="1">Membrane</location>
        <topology evidence="1">Multi-pass membrane protein</topology>
    </subcellularLocation>
</comment>
<feature type="transmembrane region" description="Helical" evidence="5">
    <location>
        <begin position="12"/>
        <end position="34"/>
    </location>
</feature>
<feature type="transmembrane region" description="Helical" evidence="5">
    <location>
        <begin position="129"/>
        <end position="148"/>
    </location>
</feature>
<accession>A0A6J6ED45</accession>
<feature type="transmembrane region" description="Helical" evidence="5">
    <location>
        <begin position="40"/>
        <end position="62"/>
    </location>
</feature>
<keyword evidence="3 5" id="KW-1133">Transmembrane helix</keyword>
<keyword evidence="4 5" id="KW-0472">Membrane</keyword>
<sequence>MPIRTLTPRHRALGQVLLVVLIGSFSFTFIEIVLRELSPNAMAAGRVVISAMAFVAIVALQPRRRTPIAPAHRVRLVLTGLGASAGFHLLFSAGQDQVTVATSAVVQGTFPAVVAAGEWLFLRHRLDRRAAAGLVLSVVGLVVISSGAENEGSSSLLGIALVLGSVIVWAATSLTTRSLADQYDPWWLNTPGTVAGALVMLAVAAPSAGEFADLSIGAWVLLIWLGAGGSALVYASLAGAMKVLPATTTASVATLVVPVSILIAWVVLGESPTVEAVIGSVAVVTGVVLVSRERAAALTPPEPGADDVGVSASGRR</sequence>
<dbReference type="PANTHER" id="PTHR32322">
    <property type="entry name" value="INNER MEMBRANE TRANSPORTER"/>
    <property type="match status" value="1"/>
</dbReference>
<dbReference type="EMBL" id="CAEZSR010000107">
    <property type="protein sequence ID" value="CAB4573185.1"/>
    <property type="molecule type" value="Genomic_DNA"/>
</dbReference>
<feature type="transmembrane region" description="Helical" evidence="5">
    <location>
        <begin position="100"/>
        <end position="122"/>
    </location>
</feature>
<feature type="domain" description="EamA" evidence="6">
    <location>
        <begin position="157"/>
        <end position="291"/>
    </location>
</feature>
<feature type="transmembrane region" description="Helical" evidence="5">
    <location>
        <begin position="249"/>
        <end position="268"/>
    </location>
</feature>
<name>A0A6J6ED45_9ZZZZ</name>
<evidence type="ECO:0000256" key="4">
    <source>
        <dbReference type="ARBA" id="ARBA00023136"/>
    </source>
</evidence>
<feature type="transmembrane region" description="Helical" evidence="5">
    <location>
        <begin position="154"/>
        <end position="174"/>
    </location>
</feature>
<dbReference type="InterPro" id="IPR050638">
    <property type="entry name" value="AA-Vitamin_Transporters"/>
</dbReference>
<dbReference type="GO" id="GO:0016020">
    <property type="term" value="C:membrane"/>
    <property type="evidence" value="ECO:0007669"/>
    <property type="project" value="UniProtKB-SubCell"/>
</dbReference>
<evidence type="ECO:0000313" key="7">
    <source>
        <dbReference type="EMBL" id="CAB4573185.1"/>
    </source>
</evidence>
<feature type="transmembrane region" description="Helical" evidence="5">
    <location>
        <begin position="216"/>
        <end position="237"/>
    </location>
</feature>
<dbReference type="Gene3D" id="1.10.3730.20">
    <property type="match status" value="1"/>
</dbReference>
<evidence type="ECO:0000256" key="1">
    <source>
        <dbReference type="ARBA" id="ARBA00004141"/>
    </source>
</evidence>
<evidence type="ECO:0000256" key="5">
    <source>
        <dbReference type="SAM" id="Phobius"/>
    </source>
</evidence>
<feature type="transmembrane region" description="Helical" evidence="5">
    <location>
        <begin position="274"/>
        <end position="291"/>
    </location>
</feature>
<feature type="transmembrane region" description="Helical" evidence="5">
    <location>
        <begin position="186"/>
        <end position="204"/>
    </location>
</feature>
<dbReference type="InterPro" id="IPR037185">
    <property type="entry name" value="EmrE-like"/>
</dbReference>
<proteinExistence type="predicted"/>
<dbReference type="Pfam" id="PF00892">
    <property type="entry name" value="EamA"/>
    <property type="match status" value="2"/>
</dbReference>
<dbReference type="PANTHER" id="PTHR32322:SF2">
    <property type="entry name" value="EAMA DOMAIN-CONTAINING PROTEIN"/>
    <property type="match status" value="1"/>
</dbReference>
<feature type="domain" description="EamA" evidence="6">
    <location>
        <begin position="16"/>
        <end position="145"/>
    </location>
</feature>
<feature type="transmembrane region" description="Helical" evidence="5">
    <location>
        <begin position="74"/>
        <end position="94"/>
    </location>
</feature>
<keyword evidence="2 5" id="KW-0812">Transmembrane</keyword>
<evidence type="ECO:0000256" key="3">
    <source>
        <dbReference type="ARBA" id="ARBA00022989"/>
    </source>
</evidence>
<protein>
    <submittedName>
        <fullName evidence="7">Unannotated protein</fullName>
    </submittedName>
</protein>
<dbReference type="InterPro" id="IPR000620">
    <property type="entry name" value="EamA_dom"/>
</dbReference>
<evidence type="ECO:0000256" key="2">
    <source>
        <dbReference type="ARBA" id="ARBA00022692"/>
    </source>
</evidence>
<dbReference type="AlphaFoldDB" id="A0A6J6ED45"/>
<organism evidence="7">
    <name type="scientific">freshwater metagenome</name>
    <dbReference type="NCBI Taxonomy" id="449393"/>
    <lineage>
        <taxon>unclassified sequences</taxon>
        <taxon>metagenomes</taxon>
        <taxon>ecological metagenomes</taxon>
    </lineage>
</organism>